<proteinExistence type="predicted"/>
<accession>A0A3P8GBE9</accession>
<feature type="compositionally biased region" description="Basic and acidic residues" evidence="1">
    <location>
        <begin position="47"/>
        <end position="56"/>
    </location>
</feature>
<name>A0A3P8GBE9_HELPZ</name>
<gene>
    <name evidence="2" type="ORF">HPBE_LOCUS27454</name>
</gene>
<dbReference type="EMBL" id="UZAH01044399">
    <property type="protein sequence ID" value="VDP64255.1"/>
    <property type="molecule type" value="Genomic_DNA"/>
</dbReference>
<sequence>MRTDFLPLVRAMSEGTSDGSLAMEYPNGVQFQHVYAHDGDPGNEQVSDFRSHQVQQ</sequence>
<feature type="region of interest" description="Disordered" evidence="1">
    <location>
        <begin position="34"/>
        <end position="56"/>
    </location>
</feature>
<dbReference type="AlphaFoldDB" id="A0A3P8GBE9"/>
<protein>
    <submittedName>
        <fullName evidence="2">Uncharacterized protein</fullName>
    </submittedName>
</protein>
<evidence type="ECO:0000256" key="1">
    <source>
        <dbReference type="SAM" id="MobiDB-lite"/>
    </source>
</evidence>
<reference evidence="2" key="1">
    <citation type="submission" date="2018-11" db="EMBL/GenBank/DDBJ databases">
        <authorList>
            <consortium name="Pathogen Informatics"/>
        </authorList>
    </citation>
    <scope>NUCLEOTIDE SEQUENCE [LARGE SCALE GENOMIC DNA]</scope>
</reference>
<evidence type="ECO:0000313" key="2">
    <source>
        <dbReference type="EMBL" id="VDP64255.1"/>
    </source>
</evidence>
<dbReference type="OrthoDB" id="5872464at2759"/>
<organism evidence="2">
    <name type="scientific">Heligmosomoides polygyrus</name>
    <name type="common">Parasitic roundworm</name>
    <dbReference type="NCBI Taxonomy" id="6339"/>
    <lineage>
        <taxon>Eukaryota</taxon>
        <taxon>Metazoa</taxon>
        <taxon>Ecdysozoa</taxon>
        <taxon>Nematoda</taxon>
        <taxon>Chromadorea</taxon>
        <taxon>Rhabditida</taxon>
        <taxon>Rhabditina</taxon>
        <taxon>Rhabditomorpha</taxon>
        <taxon>Strongyloidea</taxon>
        <taxon>Heligmosomidae</taxon>
        <taxon>Heligmosomoides</taxon>
    </lineage>
</organism>